<sequence>MTKQISFSKYEQKVLPNFRQKINKAESTEDVKKFFIYTVKELLESILPEKFGFEYEDVALMPNSEPYYVLSERLLSSDAFKSVWNDSDLPHLLSRIAKPAMHRYKHPQKHPEKTEAKIRI</sequence>
<dbReference type="EMBL" id="JACNLL010000095">
    <property type="protein sequence ID" value="MBC8200326.1"/>
    <property type="molecule type" value="Genomic_DNA"/>
</dbReference>
<gene>
    <name evidence="1" type="ORF">H8E80_09855</name>
</gene>
<proteinExistence type="predicted"/>
<accession>A0A8J6TB08</accession>
<name>A0A8J6TB08_9BACT</name>
<comment type="caution">
    <text evidence="1">The sequence shown here is derived from an EMBL/GenBank/DDBJ whole genome shotgun (WGS) entry which is preliminary data.</text>
</comment>
<dbReference type="AlphaFoldDB" id="A0A8J6TB08"/>
<protein>
    <submittedName>
        <fullName evidence="1">Uncharacterized protein</fullName>
    </submittedName>
</protein>
<organism evidence="1 2">
    <name type="scientific">Candidatus Desulfaltia bathyphila</name>
    <dbReference type="NCBI Taxonomy" id="2841697"/>
    <lineage>
        <taxon>Bacteria</taxon>
        <taxon>Pseudomonadati</taxon>
        <taxon>Thermodesulfobacteriota</taxon>
        <taxon>Desulfobacteria</taxon>
        <taxon>Desulfobacterales</taxon>
        <taxon>Desulfobacterales incertae sedis</taxon>
        <taxon>Candidatus Desulfaltia</taxon>
    </lineage>
</organism>
<reference evidence="1 2" key="1">
    <citation type="submission" date="2020-08" db="EMBL/GenBank/DDBJ databases">
        <title>Bridging the membrane lipid divide: bacteria of the FCB group superphylum have the potential to synthesize archaeal ether lipids.</title>
        <authorList>
            <person name="Villanueva L."/>
            <person name="Von Meijenfeldt F.A.B."/>
            <person name="Westbye A.B."/>
            <person name="Yadav S."/>
            <person name="Hopmans E.C."/>
            <person name="Dutilh B.E."/>
            <person name="Sinninghe Damste J.S."/>
        </authorList>
    </citation>
    <scope>NUCLEOTIDE SEQUENCE [LARGE SCALE GENOMIC DNA]</scope>
    <source>
        <strain evidence="1">NIOZ-UU82</strain>
    </source>
</reference>
<dbReference type="Proteomes" id="UP000603545">
    <property type="component" value="Unassembled WGS sequence"/>
</dbReference>
<evidence type="ECO:0000313" key="1">
    <source>
        <dbReference type="EMBL" id="MBC8200326.1"/>
    </source>
</evidence>
<evidence type="ECO:0000313" key="2">
    <source>
        <dbReference type="Proteomes" id="UP000603545"/>
    </source>
</evidence>